<feature type="coiled-coil region" evidence="1">
    <location>
        <begin position="147"/>
        <end position="174"/>
    </location>
</feature>
<dbReference type="EMBL" id="SSOP01000191">
    <property type="protein sequence ID" value="KAB5590169.1"/>
    <property type="molecule type" value="Genomic_DNA"/>
</dbReference>
<sequence length="270" mass="29811">MDPPPPYCTPVAPLHDQVGVVQHDLVATIRQLSKETINLDNRFQKVYVSLKHEVHDASSTPSSNLWAEMHKVGELENTAAQLKISTTSLIDDIISLVANADETKAAKIDALKNFIAKLAPPLLSAEYAAEQVAELRRQLGEFTAKYVAGLNDKISAAQAEITRLEEKGKDQRLDKTKYQDNGLDIIVDPELASVDYKEQIKKLQANIIGWERFRDDVKGGVHEISTGLDRISDYIGGAFLALWSHEKGDIEHLKQRVECSSTGVVQVSAA</sequence>
<reference evidence="2 3" key="1">
    <citation type="journal article" date="2019" name="Fungal Biol. Biotechnol.">
        <title>Draft genome sequence of fastidious pathogen Ceratobasidium theobromae, which causes vascular-streak dieback in Theobroma cacao.</title>
        <authorList>
            <person name="Ali S.S."/>
            <person name="Asman A."/>
            <person name="Shao J."/>
            <person name="Firmansyah A.P."/>
            <person name="Susilo A.W."/>
            <person name="Rosmana A."/>
            <person name="McMahon P."/>
            <person name="Junaid M."/>
            <person name="Guest D."/>
            <person name="Kheng T.Y."/>
            <person name="Meinhardt L.W."/>
            <person name="Bailey B.A."/>
        </authorList>
    </citation>
    <scope>NUCLEOTIDE SEQUENCE [LARGE SCALE GENOMIC DNA]</scope>
    <source>
        <strain evidence="2 3">CT2</strain>
    </source>
</reference>
<keyword evidence="1" id="KW-0175">Coiled coil</keyword>
<organism evidence="2 3">
    <name type="scientific">Ceratobasidium theobromae</name>
    <dbReference type="NCBI Taxonomy" id="1582974"/>
    <lineage>
        <taxon>Eukaryota</taxon>
        <taxon>Fungi</taxon>
        <taxon>Dikarya</taxon>
        <taxon>Basidiomycota</taxon>
        <taxon>Agaricomycotina</taxon>
        <taxon>Agaricomycetes</taxon>
        <taxon>Cantharellales</taxon>
        <taxon>Ceratobasidiaceae</taxon>
        <taxon>Ceratobasidium</taxon>
    </lineage>
</organism>
<dbReference type="Proteomes" id="UP000383932">
    <property type="component" value="Unassembled WGS sequence"/>
</dbReference>
<name>A0A5N5QEX7_9AGAM</name>
<evidence type="ECO:0000256" key="1">
    <source>
        <dbReference type="SAM" id="Coils"/>
    </source>
</evidence>
<keyword evidence="3" id="KW-1185">Reference proteome</keyword>
<dbReference type="OrthoDB" id="3258352at2759"/>
<comment type="caution">
    <text evidence="2">The sequence shown here is derived from an EMBL/GenBank/DDBJ whole genome shotgun (WGS) entry which is preliminary data.</text>
</comment>
<evidence type="ECO:0000313" key="3">
    <source>
        <dbReference type="Proteomes" id="UP000383932"/>
    </source>
</evidence>
<accession>A0A5N5QEX7</accession>
<evidence type="ECO:0000313" key="2">
    <source>
        <dbReference type="EMBL" id="KAB5590169.1"/>
    </source>
</evidence>
<dbReference type="AlphaFoldDB" id="A0A5N5QEX7"/>
<proteinExistence type="predicted"/>
<protein>
    <submittedName>
        <fullName evidence="2">Uncharacterized protein</fullName>
    </submittedName>
</protein>
<gene>
    <name evidence="2" type="ORF">CTheo_6387</name>
</gene>